<dbReference type="InterPro" id="IPR050404">
    <property type="entry name" value="Heme-degrading_MO"/>
</dbReference>
<feature type="domain" description="ABM" evidence="1">
    <location>
        <begin position="64"/>
        <end position="151"/>
    </location>
</feature>
<dbReference type="AlphaFoldDB" id="A0A0A5HM81"/>
<protein>
    <recommendedName>
        <fullName evidence="1">ABM domain-containing protein</fullName>
    </recommendedName>
</protein>
<evidence type="ECO:0000259" key="1">
    <source>
        <dbReference type="PROSITE" id="PS51725"/>
    </source>
</evidence>
<evidence type="ECO:0000313" key="3">
    <source>
        <dbReference type="Proteomes" id="UP000030401"/>
    </source>
</evidence>
<gene>
    <name evidence="2" type="ORF">N784_12040</name>
</gene>
<sequence>MKIFLTSGTYDYLQSIQQNHPNQQIYLMQGEGNTKAYAEGDNPFDEALTYEIVDQVNDFQHHGYVVMNNIPVTDEGRPIFEDRFKNRAGAIENTPGFLALRILRPLQGNTYTVLTLWKDEQSFEEWKTSQAFDKAHKNNGPHKKEKPGYIAGPSYLTKYHVIES</sequence>
<dbReference type="InterPro" id="IPR011008">
    <property type="entry name" value="Dimeric_a/b-barrel"/>
</dbReference>
<reference evidence="2 3" key="1">
    <citation type="submission" date="2013-08" db="EMBL/GenBank/DDBJ databases">
        <authorList>
            <person name="Huang J."/>
            <person name="Wang G."/>
        </authorList>
    </citation>
    <scope>NUCLEOTIDE SEQUENCE [LARGE SCALE GENOMIC DNA]</scope>
    <source>
        <strain evidence="2 3">JSM 072002</strain>
    </source>
</reference>
<dbReference type="EMBL" id="AVPG01000032">
    <property type="protein sequence ID" value="KGX84737.1"/>
    <property type="molecule type" value="Genomic_DNA"/>
</dbReference>
<evidence type="ECO:0000313" key="2">
    <source>
        <dbReference type="EMBL" id="KGX84737.1"/>
    </source>
</evidence>
<dbReference type="eggNOG" id="COG2329">
    <property type="taxonomic scope" value="Bacteria"/>
</dbReference>
<dbReference type="STRING" id="1385512.N784_12040"/>
<organism evidence="2 3">
    <name type="scientific">Pontibacillus litoralis JSM 072002</name>
    <dbReference type="NCBI Taxonomy" id="1385512"/>
    <lineage>
        <taxon>Bacteria</taxon>
        <taxon>Bacillati</taxon>
        <taxon>Bacillota</taxon>
        <taxon>Bacilli</taxon>
        <taxon>Bacillales</taxon>
        <taxon>Bacillaceae</taxon>
        <taxon>Pontibacillus</taxon>
    </lineage>
</organism>
<dbReference type="PANTHER" id="PTHR34474">
    <property type="entry name" value="SIGNAL TRANSDUCTION PROTEIN TRAP"/>
    <property type="match status" value="1"/>
</dbReference>
<keyword evidence="3" id="KW-1185">Reference proteome</keyword>
<dbReference type="PROSITE" id="PS51725">
    <property type="entry name" value="ABM"/>
    <property type="match status" value="1"/>
</dbReference>
<dbReference type="Gene3D" id="3.30.70.100">
    <property type="match status" value="1"/>
</dbReference>
<dbReference type="RefSeq" id="WP_036836077.1">
    <property type="nucleotide sequence ID" value="NZ_AVPG01000032.1"/>
</dbReference>
<dbReference type="OrthoDB" id="2352283at2"/>
<name>A0A0A5HM81_9BACI</name>
<dbReference type="Proteomes" id="UP000030401">
    <property type="component" value="Unassembled WGS sequence"/>
</dbReference>
<dbReference type="SUPFAM" id="SSF54909">
    <property type="entry name" value="Dimeric alpha+beta barrel"/>
    <property type="match status" value="1"/>
</dbReference>
<accession>A0A0A5HM81</accession>
<comment type="caution">
    <text evidence="2">The sequence shown here is derived from an EMBL/GenBank/DDBJ whole genome shotgun (WGS) entry which is preliminary data.</text>
</comment>
<dbReference type="InterPro" id="IPR007138">
    <property type="entry name" value="ABM_dom"/>
</dbReference>
<dbReference type="Pfam" id="PF03992">
    <property type="entry name" value="ABM"/>
    <property type="match status" value="1"/>
</dbReference>
<proteinExistence type="predicted"/>
<dbReference type="PANTHER" id="PTHR34474:SF2">
    <property type="entry name" value="SIGNAL TRANSDUCTION PROTEIN TRAP"/>
    <property type="match status" value="1"/>
</dbReference>